<accession>W9Y1A3</accession>
<sequence>MEQAFEPPQDDGSGSDSDESFTSSSDMSEAIGTEEQLLDEHESCLYTLTLDAETLIAAQPRATQLHLTTQTRKLFKDYKQHGSMARLQVGVEKLLAADPDEENIRFQWPKDDKASGRQGPNSGRPAHYGHAWMINYTEDDDEYKTYGRIPCPSDTVNNPLFPDLKPHLHPLRIVDPESIPYVTTLPWNPLATTLTWPANLQWPRGLLGKINTILSIVDYESRVRLFHHVSRYGPSPVFRAGIAQHVRSHYSTIFQTAEQHYLSLTPETRSFLRSVYESKKYLNRAERRLLAQVCRIAEGSIDVFWEDLNDSRRGFAAMKVFVMARELEKSQEAKKLELERQETVP</sequence>
<dbReference type="Proteomes" id="UP000019478">
    <property type="component" value="Unassembled WGS sequence"/>
</dbReference>
<dbReference type="AlphaFoldDB" id="W9Y1A3"/>
<reference evidence="2 3" key="1">
    <citation type="submission" date="2013-03" db="EMBL/GenBank/DDBJ databases">
        <title>The Genome Sequence of Capronia epimyces CBS 606.96.</title>
        <authorList>
            <consortium name="The Broad Institute Genomics Platform"/>
            <person name="Cuomo C."/>
            <person name="de Hoog S."/>
            <person name="Gorbushina A."/>
            <person name="Walker B."/>
            <person name="Young S.K."/>
            <person name="Zeng Q."/>
            <person name="Gargeya S."/>
            <person name="Fitzgerald M."/>
            <person name="Haas B."/>
            <person name="Abouelleil A."/>
            <person name="Allen A.W."/>
            <person name="Alvarado L."/>
            <person name="Arachchi H.M."/>
            <person name="Berlin A.M."/>
            <person name="Chapman S.B."/>
            <person name="Gainer-Dewar J."/>
            <person name="Goldberg J."/>
            <person name="Griggs A."/>
            <person name="Gujja S."/>
            <person name="Hansen M."/>
            <person name="Howarth C."/>
            <person name="Imamovic A."/>
            <person name="Ireland A."/>
            <person name="Larimer J."/>
            <person name="McCowan C."/>
            <person name="Murphy C."/>
            <person name="Pearson M."/>
            <person name="Poon T.W."/>
            <person name="Priest M."/>
            <person name="Roberts A."/>
            <person name="Saif S."/>
            <person name="Shea T."/>
            <person name="Sisk P."/>
            <person name="Sykes S."/>
            <person name="Wortman J."/>
            <person name="Nusbaum C."/>
            <person name="Birren B."/>
        </authorList>
    </citation>
    <scope>NUCLEOTIDE SEQUENCE [LARGE SCALE GENOMIC DNA]</scope>
    <source>
        <strain evidence="2 3">CBS 606.96</strain>
    </source>
</reference>
<evidence type="ECO:0000313" key="3">
    <source>
        <dbReference type="Proteomes" id="UP000019478"/>
    </source>
</evidence>
<name>W9Y1A3_9EURO</name>
<dbReference type="OrthoDB" id="4154856at2759"/>
<feature type="region of interest" description="Disordered" evidence="1">
    <location>
        <begin position="105"/>
        <end position="125"/>
    </location>
</feature>
<organism evidence="2 3">
    <name type="scientific">Capronia epimyces CBS 606.96</name>
    <dbReference type="NCBI Taxonomy" id="1182542"/>
    <lineage>
        <taxon>Eukaryota</taxon>
        <taxon>Fungi</taxon>
        <taxon>Dikarya</taxon>
        <taxon>Ascomycota</taxon>
        <taxon>Pezizomycotina</taxon>
        <taxon>Eurotiomycetes</taxon>
        <taxon>Chaetothyriomycetidae</taxon>
        <taxon>Chaetothyriales</taxon>
        <taxon>Herpotrichiellaceae</taxon>
        <taxon>Capronia</taxon>
    </lineage>
</organism>
<evidence type="ECO:0000256" key="1">
    <source>
        <dbReference type="SAM" id="MobiDB-lite"/>
    </source>
</evidence>
<dbReference type="eggNOG" id="ENOG502T41H">
    <property type="taxonomic scope" value="Eukaryota"/>
</dbReference>
<protein>
    <submittedName>
        <fullName evidence="2">Uncharacterized protein</fullName>
    </submittedName>
</protein>
<gene>
    <name evidence="2" type="ORF">A1O3_06833</name>
</gene>
<dbReference type="EMBL" id="AMGY01000005">
    <property type="protein sequence ID" value="EXJ83016.1"/>
    <property type="molecule type" value="Genomic_DNA"/>
</dbReference>
<feature type="region of interest" description="Disordered" evidence="1">
    <location>
        <begin position="1"/>
        <end position="30"/>
    </location>
</feature>
<evidence type="ECO:0000313" key="2">
    <source>
        <dbReference type="EMBL" id="EXJ83016.1"/>
    </source>
</evidence>
<dbReference type="GeneID" id="19170939"/>
<proteinExistence type="predicted"/>
<keyword evidence="3" id="KW-1185">Reference proteome</keyword>
<dbReference type="HOGENOM" id="CLU_053716_0_0_1"/>
<feature type="compositionally biased region" description="Low complexity" evidence="1">
    <location>
        <begin position="10"/>
        <end position="28"/>
    </location>
</feature>
<dbReference type="RefSeq" id="XP_007735139.1">
    <property type="nucleotide sequence ID" value="XM_007736949.1"/>
</dbReference>
<feature type="compositionally biased region" description="Basic and acidic residues" evidence="1">
    <location>
        <begin position="105"/>
        <end position="115"/>
    </location>
</feature>
<comment type="caution">
    <text evidence="2">The sequence shown here is derived from an EMBL/GenBank/DDBJ whole genome shotgun (WGS) entry which is preliminary data.</text>
</comment>